<name>X1DIE3_9ZZZZ</name>
<protein>
    <recommendedName>
        <fullName evidence="2">Cysteine-rich domain-containing protein</fullName>
    </recommendedName>
</protein>
<gene>
    <name evidence="1" type="ORF">S01H4_59392</name>
</gene>
<feature type="non-terminal residue" evidence="1">
    <location>
        <position position="1"/>
    </location>
</feature>
<proteinExistence type="predicted"/>
<organism evidence="1">
    <name type="scientific">marine sediment metagenome</name>
    <dbReference type="NCBI Taxonomy" id="412755"/>
    <lineage>
        <taxon>unclassified sequences</taxon>
        <taxon>metagenomes</taxon>
        <taxon>ecological metagenomes</taxon>
    </lineage>
</organism>
<reference evidence="1" key="1">
    <citation type="journal article" date="2014" name="Front. Microbiol.">
        <title>High frequency of phylogenetically diverse reductive dehalogenase-homologous genes in deep subseafloor sedimentary metagenomes.</title>
        <authorList>
            <person name="Kawai M."/>
            <person name="Futagami T."/>
            <person name="Toyoda A."/>
            <person name="Takaki Y."/>
            <person name="Nishi S."/>
            <person name="Hori S."/>
            <person name="Arai W."/>
            <person name="Tsubouchi T."/>
            <person name="Morono Y."/>
            <person name="Uchiyama I."/>
            <person name="Ito T."/>
            <person name="Fujiyama A."/>
            <person name="Inagaki F."/>
            <person name="Takami H."/>
        </authorList>
    </citation>
    <scope>NUCLEOTIDE SEQUENCE</scope>
    <source>
        <strain evidence="1">Expedition CK06-06</strain>
    </source>
</reference>
<comment type="caution">
    <text evidence="1">The sequence shown here is derived from an EMBL/GenBank/DDBJ whole genome shotgun (WGS) entry which is preliminary data.</text>
</comment>
<sequence>VLKTGADTVVTACPYCLQMFEEGIENKDIKDSLKARDLVELVEAAMKQS</sequence>
<dbReference type="EMBL" id="BART01034820">
    <property type="protein sequence ID" value="GAH08045.1"/>
    <property type="molecule type" value="Genomic_DNA"/>
</dbReference>
<accession>X1DIE3</accession>
<evidence type="ECO:0000313" key="1">
    <source>
        <dbReference type="EMBL" id="GAH08045.1"/>
    </source>
</evidence>
<evidence type="ECO:0008006" key="2">
    <source>
        <dbReference type="Google" id="ProtNLM"/>
    </source>
</evidence>
<dbReference type="AlphaFoldDB" id="X1DIE3"/>